<dbReference type="AlphaFoldDB" id="A0A2K3L691"/>
<dbReference type="Proteomes" id="UP000236291">
    <property type="component" value="Unassembled WGS sequence"/>
</dbReference>
<evidence type="ECO:0000313" key="1">
    <source>
        <dbReference type="EMBL" id="PNX74055.1"/>
    </source>
</evidence>
<gene>
    <name evidence="1" type="ORF">L195_g029966</name>
</gene>
<reference evidence="1 2" key="1">
    <citation type="journal article" date="2014" name="Am. J. Bot.">
        <title>Genome assembly and annotation for red clover (Trifolium pratense; Fabaceae).</title>
        <authorList>
            <person name="Istvanek J."/>
            <person name="Jaros M."/>
            <person name="Krenek A."/>
            <person name="Repkova J."/>
        </authorList>
    </citation>
    <scope>NUCLEOTIDE SEQUENCE [LARGE SCALE GENOMIC DNA]</scope>
    <source>
        <strain evidence="2">cv. Tatra</strain>
        <tissue evidence="1">Young leaves</tissue>
    </source>
</reference>
<organism evidence="1 2">
    <name type="scientific">Trifolium pratense</name>
    <name type="common">Red clover</name>
    <dbReference type="NCBI Taxonomy" id="57577"/>
    <lineage>
        <taxon>Eukaryota</taxon>
        <taxon>Viridiplantae</taxon>
        <taxon>Streptophyta</taxon>
        <taxon>Embryophyta</taxon>
        <taxon>Tracheophyta</taxon>
        <taxon>Spermatophyta</taxon>
        <taxon>Magnoliopsida</taxon>
        <taxon>eudicotyledons</taxon>
        <taxon>Gunneridae</taxon>
        <taxon>Pentapetalae</taxon>
        <taxon>rosids</taxon>
        <taxon>fabids</taxon>
        <taxon>Fabales</taxon>
        <taxon>Fabaceae</taxon>
        <taxon>Papilionoideae</taxon>
        <taxon>50 kb inversion clade</taxon>
        <taxon>NPAAA clade</taxon>
        <taxon>Hologalegina</taxon>
        <taxon>IRL clade</taxon>
        <taxon>Trifolieae</taxon>
        <taxon>Trifolium</taxon>
    </lineage>
</organism>
<evidence type="ECO:0000313" key="2">
    <source>
        <dbReference type="Proteomes" id="UP000236291"/>
    </source>
</evidence>
<proteinExistence type="predicted"/>
<sequence length="85" mass="9239">MMIEREQNQVYPTVKSTYRGTSGPAKYLNVKSTIPVVRGSEIRYEVAIVAAPPLVRHTLLEAGASVFVLGSKLAVKVKMVCVGFS</sequence>
<reference evidence="1 2" key="2">
    <citation type="journal article" date="2017" name="Front. Plant Sci.">
        <title>Gene Classification and Mining of Molecular Markers Useful in Red Clover (Trifolium pratense) Breeding.</title>
        <authorList>
            <person name="Istvanek J."/>
            <person name="Dluhosova J."/>
            <person name="Dluhos P."/>
            <person name="Patkova L."/>
            <person name="Nedelnik J."/>
            <person name="Repkova J."/>
        </authorList>
    </citation>
    <scope>NUCLEOTIDE SEQUENCE [LARGE SCALE GENOMIC DNA]</scope>
    <source>
        <strain evidence="2">cv. Tatra</strain>
        <tissue evidence="1">Young leaves</tissue>
    </source>
</reference>
<accession>A0A2K3L691</accession>
<name>A0A2K3L691_TRIPR</name>
<dbReference type="EMBL" id="ASHM01026951">
    <property type="protein sequence ID" value="PNX74055.1"/>
    <property type="molecule type" value="Genomic_DNA"/>
</dbReference>
<protein>
    <submittedName>
        <fullName evidence="1">Uncharacterized protein</fullName>
    </submittedName>
</protein>
<comment type="caution">
    <text evidence="1">The sequence shown here is derived from an EMBL/GenBank/DDBJ whole genome shotgun (WGS) entry which is preliminary data.</text>
</comment>